<dbReference type="RefSeq" id="XP_056514091.1">
    <property type="nucleotide sequence ID" value="XM_056653024.1"/>
</dbReference>
<protein>
    <submittedName>
        <fullName evidence="6">Fungal-specific transcription factor domain-containing protein</fullName>
    </submittedName>
</protein>
<dbReference type="AlphaFoldDB" id="A0A9W9FSA0"/>
<reference evidence="6" key="2">
    <citation type="journal article" date="2023" name="IMA Fungus">
        <title>Comparative genomic study of the Penicillium genus elucidates a diverse pangenome and 15 lateral gene transfer events.</title>
        <authorList>
            <person name="Petersen C."/>
            <person name="Sorensen T."/>
            <person name="Nielsen M.R."/>
            <person name="Sondergaard T.E."/>
            <person name="Sorensen J.L."/>
            <person name="Fitzpatrick D.A."/>
            <person name="Frisvad J.C."/>
            <person name="Nielsen K.L."/>
        </authorList>
    </citation>
    <scope>NUCLEOTIDE SEQUENCE</scope>
    <source>
        <strain evidence="6">IBT 34128</strain>
    </source>
</reference>
<reference evidence="6" key="1">
    <citation type="submission" date="2022-11" db="EMBL/GenBank/DDBJ databases">
        <authorList>
            <person name="Petersen C."/>
        </authorList>
    </citation>
    <scope>NUCLEOTIDE SEQUENCE</scope>
    <source>
        <strain evidence="6">IBT 34128</strain>
    </source>
</reference>
<evidence type="ECO:0000313" key="7">
    <source>
        <dbReference type="Proteomes" id="UP001141434"/>
    </source>
</evidence>
<evidence type="ECO:0000256" key="5">
    <source>
        <dbReference type="SAM" id="MobiDB-lite"/>
    </source>
</evidence>
<dbReference type="GO" id="GO:0005634">
    <property type="term" value="C:nucleus"/>
    <property type="evidence" value="ECO:0007669"/>
    <property type="project" value="UniProtKB-SubCell"/>
</dbReference>
<gene>
    <name evidence="6" type="ORF">NUU61_002442</name>
</gene>
<dbReference type="InterPro" id="IPR050613">
    <property type="entry name" value="Sec_Metabolite_Reg"/>
</dbReference>
<name>A0A9W9FSA0_9EURO</name>
<proteinExistence type="predicted"/>
<accession>A0A9W9FSA0</accession>
<evidence type="ECO:0000256" key="4">
    <source>
        <dbReference type="ARBA" id="ARBA00023242"/>
    </source>
</evidence>
<dbReference type="OrthoDB" id="2269373at2759"/>
<dbReference type="PANTHER" id="PTHR31001:SF45">
    <property type="entry name" value="ZN(II)2CYS6 TRANSCRIPTION FACTOR (EUROFUNG)"/>
    <property type="match status" value="1"/>
</dbReference>
<keyword evidence="4" id="KW-0539">Nucleus</keyword>
<evidence type="ECO:0000256" key="1">
    <source>
        <dbReference type="ARBA" id="ARBA00004123"/>
    </source>
</evidence>
<feature type="region of interest" description="Disordered" evidence="5">
    <location>
        <begin position="253"/>
        <end position="282"/>
    </location>
</feature>
<dbReference type="EMBL" id="JAPMSZ010000004">
    <property type="protein sequence ID" value="KAJ5105095.1"/>
    <property type="molecule type" value="Genomic_DNA"/>
</dbReference>
<comment type="subcellular location">
    <subcellularLocation>
        <location evidence="1">Nucleus</location>
    </subcellularLocation>
</comment>
<comment type="caution">
    <text evidence="6">The sequence shown here is derived from an EMBL/GenBank/DDBJ whole genome shotgun (WGS) entry which is preliminary data.</text>
</comment>
<evidence type="ECO:0000256" key="3">
    <source>
        <dbReference type="ARBA" id="ARBA00023163"/>
    </source>
</evidence>
<dbReference type="PANTHER" id="PTHR31001">
    <property type="entry name" value="UNCHARACTERIZED TRANSCRIPTIONAL REGULATORY PROTEIN"/>
    <property type="match status" value="1"/>
</dbReference>
<dbReference type="GeneID" id="81392192"/>
<dbReference type="Proteomes" id="UP001141434">
    <property type="component" value="Unassembled WGS sequence"/>
</dbReference>
<organism evidence="6 7">
    <name type="scientific">Penicillium alfredii</name>
    <dbReference type="NCBI Taxonomy" id="1506179"/>
    <lineage>
        <taxon>Eukaryota</taxon>
        <taxon>Fungi</taxon>
        <taxon>Dikarya</taxon>
        <taxon>Ascomycota</taxon>
        <taxon>Pezizomycotina</taxon>
        <taxon>Eurotiomycetes</taxon>
        <taxon>Eurotiomycetidae</taxon>
        <taxon>Eurotiales</taxon>
        <taxon>Aspergillaceae</taxon>
        <taxon>Penicillium</taxon>
    </lineage>
</organism>
<evidence type="ECO:0000256" key="2">
    <source>
        <dbReference type="ARBA" id="ARBA00023015"/>
    </source>
</evidence>
<evidence type="ECO:0000313" key="6">
    <source>
        <dbReference type="EMBL" id="KAJ5105095.1"/>
    </source>
</evidence>
<keyword evidence="3" id="KW-0804">Transcription</keyword>
<sequence>MTEFIGSDVTTLVSSGVNFRLLLNANDTDLHPHTEHLPGSCIGPTEMLFCLTCIELTIAPISNRIQPKASTTVHSHNPVATWNPSTLSTVTPRSPFTFFNLLLTHASLCMLRVIDFMCRGMPTSSLDHQERDSLFLCAIQILEYDDEIYTTESLRRFLWFTQMHGPLPGYIFFVSELRQRATGELCERAWQAICNNYKHRSFARNLENPMHVAFGHTILEAWAAREQAELQQGQNIEPPSLVTLLAQRFSSSHPAGPKAVSSPNMVRRTHSEPTTGSGTPFRSEEMYETWGTALGDNPLPPLLEGTSQVDRAACPDYDWTNWTYLMQSGALGEFFDDVGSHLA</sequence>
<keyword evidence="7" id="KW-1185">Reference proteome</keyword>
<keyword evidence="2" id="KW-0805">Transcription regulation</keyword>